<dbReference type="Gene3D" id="3.10.450.50">
    <property type="match status" value="2"/>
</dbReference>
<feature type="domain" description="SnoaL-like" evidence="1">
    <location>
        <begin position="174"/>
        <end position="284"/>
    </location>
</feature>
<feature type="domain" description="SnoaL-like" evidence="1">
    <location>
        <begin position="19"/>
        <end position="127"/>
    </location>
</feature>
<dbReference type="Proteomes" id="UP001247754">
    <property type="component" value="Unassembled WGS sequence"/>
</dbReference>
<dbReference type="PANTHER" id="PTHR41252">
    <property type="entry name" value="BLR2505 PROTEIN"/>
    <property type="match status" value="1"/>
</dbReference>
<evidence type="ECO:0000313" key="3">
    <source>
        <dbReference type="Proteomes" id="UP001247754"/>
    </source>
</evidence>
<dbReference type="InterPro" id="IPR037401">
    <property type="entry name" value="SnoaL-like"/>
</dbReference>
<dbReference type="SUPFAM" id="SSF54427">
    <property type="entry name" value="NTF2-like"/>
    <property type="match status" value="2"/>
</dbReference>
<protein>
    <submittedName>
        <fullName evidence="2">Nuclear transport factor 2 family protein</fullName>
    </submittedName>
</protein>
<keyword evidence="3" id="KW-1185">Reference proteome</keyword>
<sequence>MTRADQITPKDANEAAVLGFYTNLMKKDLDGFKDIWAEDAAQIMPFYKGIPGLQPAWRGKDTLLAYYLASIPKRRDHVFWVDALHRTTNPDVIVAEVRANSIVGDTGRRYDQQYVFVFHLRDGRIVQNREHFNPLVFRNTFPEFSAPDVPVEPEPEAPRADELTAKTPNEQLVLTFYQSLMAKDFDTWGGLFNADAKQENPFMPGKDGLAPGFEGRDRIVFHYRTVLENRRDLVFRIHAIHQSTDPNLIIAEVGGTSIVPETGRIYDQRYVWFFHLKDGKIQRMQEYFNPLAFESAFEGFLVGEGAVEN</sequence>
<evidence type="ECO:0000259" key="1">
    <source>
        <dbReference type="Pfam" id="PF12680"/>
    </source>
</evidence>
<dbReference type="PANTHER" id="PTHR41252:SF1">
    <property type="entry name" value="BLR2505 PROTEIN"/>
    <property type="match status" value="1"/>
</dbReference>
<organism evidence="2 3">
    <name type="scientific">Ruixingdingia sedimenti</name>
    <dbReference type="NCBI Taxonomy" id="3073604"/>
    <lineage>
        <taxon>Bacteria</taxon>
        <taxon>Pseudomonadati</taxon>
        <taxon>Pseudomonadota</taxon>
        <taxon>Alphaproteobacteria</taxon>
        <taxon>Rhodobacterales</taxon>
        <taxon>Paracoccaceae</taxon>
        <taxon>Ruixingdingia</taxon>
    </lineage>
</organism>
<gene>
    <name evidence="2" type="ORF">RGD00_01310</name>
</gene>
<dbReference type="InterPro" id="IPR032710">
    <property type="entry name" value="NTF2-like_dom_sf"/>
</dbReference>
<dbReference type="Pfam" id="PF12680">
    <property type="entry name" value="SnoaL_2"/>
    <property type="match status" value="2"/>
</dbReference>
<reference evidence="2 3" key="1">
    <citation type="submission" date="2023-09" db="EMBL/GenBank/DDBJ databases">
        <title>Xinfangfangia sedmenti sp. nov., isolated the sedment.</title>
        <authorList>
            <person name="Xu L."/>
        </authorList>
    </citation>
    <scope>NUCLEOTIDE SEQUENCE [LARGE SCALE GENOMIC DNA]</scope>
    <source>
        <strain evidence="2 3">LG-4</strain>
    </source>
</reference>
<proteinExistence type="predicted"/>
<evidence type="ECO:0000313" key="2">
    <source>
        <dbReference type="EMBL" id="MDR5651230.1"/>
    </source>
</evidence>
<accession>A0ABU1F2Y2</accession>
<dbReference type="EMBL" id="JAVKPH010000001">
    <property type="protein sequence ID" value="MDR5651230.1"/>
    <property type="molecule type" value="Genomic_DNA"/>
</dbReference>
<name>A0ABU1F2Y2_9RHOB</name>
<comment type="caution">
    <text evidence="2">The sequence shown here is derived from an EMBL/GenBank/DDBJ whole genome shotgun (WGS) entry which is preliminary data.</text>
</comment>
<dbReference type="RefSeq" id="WP_310455310.1">
    <property type="nucleotide sequence ID" value="NZ_JAVKPH010000001.1"/>
</dbReference>